<name>A0A3R7JWQ7_9TRYP</name>
<dbReference type="Gene3D" id="3.30.40.10">
    <property type="entry name" value="Zinc/RING finger domain, C3HC4 (zinc finger)"/>
    <property type="match status" value="1"/>
</dbReference>
<dbReference type="Pfam" id="PF13499">
    <property type="entry name" value="EF-hand_7"/>
    <property type="match status" value="2"/>
</dbReference>
<evidence type="ECO:0000256" key="5">
    <source>
        <dbReference type="ARBA" id="ARBA00022837"/>
    </source>
</evidence>
<dbReference type="PROSITE" id="PS00518">
    <property type="entry name" value="ZF_RING_1"/>
    <property type="match status" value="1"/>
</dbReference>
<dbReference type="InterPro" id="IPR001841">
    <property type="entry name" value="Znf_RING"/>
</dbReference>
<evidence type="ECO:0000256" key="1">
    <source>
        <dbReference type="ARBA" id="ARBA00022723"/>
    </source>
</evidence>
<gene>
    <name evidence="9" type="ORF">Tco025E_09317</name>
</gene>
<keyword evidence="5" id="KW-0106">Calcium</keyword>
<evidence type="ECO:0000259" key="7">
    <source>
        <dbReference type="PROSITE" id="PS50089"/>
    </source>
</evidence>
<accession>A0A3R7JWQ7</accession>
<dbReference type="GeneID" id="40322928"/>
<keyword evidence="1" id="KW-0479">Metal-binding</keyword>
<evidence type="ECO:0000313" key="9">
    <source>
        <dbReference type="EMBL" id="RNE98043.1"/>
    </source>
</evidence>
<comment type="caution">
    <text evidence="9">The sequence shown here is derived from an EMBL/GenBank/DDBJ whole genome shotgun (WGS) entry which is preliminary data.</text>
</comment>
<dbReference type="OrthoDB" id="26525at2759"/>
<dbReference type="GO" id="GO:0008270">
    <property type="term" value="F:zinc ion binding"/>
    <property type="evidence" value="ECO:0007669"/>
    <property type="project" value="UniProtKB-KW"/>
</dbReference>
<evidence type="ECO:0000256" key="6">
    <source>
        <dbReference type="PROSITE-ProRule" id="PRU00175"/>
    </source>
</evidence>
<dbReference type="SMART" id="SM00054">
    <property type="entry name" value="EFh"/>
    <property type="match status" value="4"/>
</dbReference>
<evidence type="ECO:0000259" key="8">
    <source>
        <dbReference type="PROSITE" id="PS50222"/>
    </source>
</evidence>
<dbReference type="FunFam" id="1.10.238.10:FF:000003">
    <property type="entry name" value="Calmodulin A"/>
    <property type="match status" value="1"/>
</dbReference>
<dbReference type="Gene3D" id="1.10.238.10">
    <property type="entry name" value="EF-hand"/>
    <property type="match status" value="2"/>
</dbReference>
<dbReference type="SMART" id="SM00184">
    <property type="entry name" value="RING"/>
    <property type="match status" value="1"/>
</dbReference>
<dbReference type="CDD" id="cd16544">
    <property type="entry name" value="RING-HC_RNF138"/>
    <property type="match status" value="1"/>
</dbReference>
<dbReference type="Pfam" id="PF13920">
    <property type="entry name" value="zf-C3HC4_3"/>
    <property type="match status" value="1"/>
</dbReference>
<dbReference type="InterPro" id="IPR018247">
    <property type="entry name" value="EF_Hand_1_Ca_BS"/>
</dbReference>
<evidence type="ECO:0000256" key="2">
    <source>
        <dbReference type="ARBA" id="ARBA00022737"/>
    </source>
</evidence>
<dbReference type="PROSITE" id="PS50089">
    <property type="entry name" value="ZF_RING_2"/>
    <property type="match status" value="1"/>
</dbReference>
<dbReference type="Proteomes" id="UP000284403">
    <property type="component" value="Unassembled WGS sequence"/>
</dbReference>
<dbReference type="PROSITE" id="PS50222">
    <property type="entry name" value="EF_HAND_2"/>
    <property type="match status" value="3"/>
</dbReference>
<dbReference type="InterPro" id="IPR050145">
    <property type="entry name" value="Centrin_CML-like"/>
</dbReference>
<dbReference type="GO" id="GO:0005509">
    <property type="term" value="F:calcium ion binding"/>
    <property type="evidence" value="ECO:0007669"/>
    <property type="project" value="InterPro"/>
</dbReference>
<protein>
    <submittedName>
        <fullName evidence="9">EF hand</fullName>
    </submittedName>
</protein>
<dbReference type="InterPro" id="IPR002048">
    <property type="entry name" value="EF_hand_dom"/>
</dbReference>
<dbReference type="EMBL" id="MKKU01001071">
    <property type="protein sequence ID" value="RNE98043.1"/>
    <property type="molecule type" value="Genomic_DNA"/>
</dbReference>
<evidence type="ECO:0000313" key="10">
    <source>
        <dbReference type="Proteomes" id="UP000284403"/>
    </source>
</evidence>
<dbReference type="AlphaFoldDB" id="A0A3R7JWQ7"/>
<keyword evidence="4" id="KW-0862">Zinc</keyword>
<sequence>MPPIIMATECSEELRCALCLDSWQDPVELVPCGHIFCTKCVKGVYTCPICREPVTGSKRPNRVLVNLALAVPVKCSACGWTGTREGGSSHTCSAGTDVTAVPAASAAGPKYAVMEPTGQDPWRQFGLSREEYDQIMALFVFFDADDSGGLDRSEVGRLARWLNFARSEYDIDRMFREMDADRSGTLSLNEFLAWLSHNRPDPNALYGLSQSEYNTIMMQFRMYDKDQDGLLSMDEFARLALGVGDVGDVDAGRRLFRSIDANGSGVVDLHRFLTYRIRMRYS</sequence>
<feature type="domain" description="EF-hand" evidence="8">
    <location>
        <begin position="130"/>
        <end position="165"/>
    </location>
</feature>
<organism evidence="9 10">
    <name type="scientific">Trypanosoma conorhini</name>
    <dbReference type="NCBI Taxonomy" id="83891"/>
    <lineage>
        <taxon>Eukaryota</taxon>
        <taxon>Discoba</taxon>
        <taxon>Euglenozoa</taxon>
        <taxon>Kinetoplastea</taxon>
        <taxon>Metakinetoplastina</taxon>
        <taxon>Trypanosomatida</taxon>
        <taxon>Trypanosomatidae</taxon>
        <taxon>Trypanosoma</taxon>
    </lineage>
</organism>
<feature type="domain" description="EF-hand" evidence="8">
    <location>
        <begin position="166"/>
        <end position="201"/>
    </location>
</feature>
<proteinExistence type="predicted"/>
<dbReference type="RefSeq" id="XP_029223750.1">
    <property type="nucleotide sequence ID" value="XM_029376137.1"/>
</dbReference>
<evidence type="ECO:0000256" key="3">
    <source>
        <dbReference type="ARBA" id="ARBA00022771"/>
    </source>
</evidence>
<dbReference type="InterPro" id="IPR013083">
    <property type="entry name" value="Znf_RING/FYVE/PHD"/>
</dbReference>
<feature type="domain" description="EF-hand" evidence="8">
    <location>
        <begin position="211"/>
        <end position="246"/>
    </location>
</feature>
<feature type="domain" description="RING-type" evidence="7">
    <location>
        <begin position="16"/>
        <end position="51"/>
    </location>
</feature>
<keyword evidence="10" id="KW-1185">Reference proteome</keyword>
<dbReference type="InterPro" id="IPR011992">
    <property type="entry name" value="EF-hand-dom_pair"/>
</dbReference>
<dbReference type="PANTHER" id="PTHR23050">
    <property type="entry name" value="CALCIUM BINDING PROTEIN"/>
    <property type="match status" value="1"/>
</dbReference>
<evidence type="ECO:0000256" key="4">
    <source>
        <dbReference type="ARBA" id="ARBA00022833"/>
    </source>
</evidence>
<keyword evidence="3 6" id="KW-0863">Zinc-finger</keyword>
<dbReference type="InterPro" id="IPR017907">
    <property type="entry name" value="Znf_RING_CS"/>
</dbReference>
<keyword evidence="2" id="KW-0677">Repeat</keyword>
<dbReference type="PROSITE" id="PS00018">
    <property type="entry name" value="EF_HAND_1"/>
    <property type="match status" value="2"/>
</dbReference>
<dbReference type="SUPFAM" id="SSF47473">
    <property type="entry name" value="EF-hand"/>
    <property type="match status" value="1"/>
</dbReference>
<dbReference type="SUPFAM" id="SSF57850">
    <property type="entry name" value="RING/U-box"/>
    <property type="match status" value="1"/>
</dbReference>
<reference evidence="9 10" key="1">
    <citation type="journal article" date="2018" name="BMC Genomics">
        <title>Genomic comparison of Trypanosoma conorhini and Trypanosoma rangeli to Trypanosoma cruzi strains of high and low virulence.</title>
        <authorList>
            <person name="Bradwell K.R."/>
            <person name="Koparde V.N."/>
            <person name="Matveyev A.V."/>
            <person name="Serrano M.G."/>
            <person name="Alves J.M."/>
            <person name="Parikh H."/>
            <person name="Huang B."/>
            <person name="Lee V."/>
            <person name="Espinosa-Alvarez O."/>
            <person name="Ortiz P.A."/>
            <person name="Costa-Martins A.G."/>
            <person name="Teixeira M.M."/>
            <person name="Buck G.A."/>
        </authorList>
    </citation>
    <scope>NUCLEOTIDE SEQUENCE [LARGE SCALE GENOMIC DNA]</scope>
    <source>
        <strain evidence="9 10">025E</strain>
    </source>
</reference>